<dbReference type="GO" id="GO:0031992">
    <property type="term" value="F:energy transducer activity"/>
    <property type="evidence" value="ECO:0007669"/>
    <property type="project" value="TreeGrafter"/>
</dbReference>
<comment type="similarity">
    <text evidence="2">Belongs to the TonB family.</text>
</comment>
<dbReference type="InterPro" id="IPR037682">
    <property type="entry name" value="TonB_C"/>
</dbReference>
<evidence type="ECO:0000259" key="12">
    <source>
        <dbReference type="PROSITE" id="PS52015"/>
    </source>
</evidence>
<comment type="subcellular location">
    <subcellularLocation>
        <location evidence="1">Cell inner membrane</location>
        <topology evidence="1">Single-pass membrane protein</topology>
        <orientation evidence="1">Periplasmic side</orientation>
    </subcellularLocation>
</comment>
<name>A0A2S9KGU6_9BURK</name>
<dbReference type="AlphaFoldDB" id="A0A2S9KGU6"/>
<accession>A0A2S9KGU6</accession>
<evidence type="ECO:0000256" key="4">
    <source>
        <dbReference type="ARBA" id="ARBA00022475"/>
    </source>
</evidence>
<dbReference type="PANTHER" id="PTHR33446">
    <property type="entry name" value="PROTEIN TONB-RELATED"/>
    <property type="match status" value="1"/>
</dbReference>
<dbReference type="RefSeq" id="WP_105728826.1">
    <property type="nucleotide sequence ID" value="NZ_PVLR01000012.1"/>
</dbReference>
<dbReference type="GO" id="GO:0055085">
    <property type="term" value="P:transmembrane transport"/>
    <property type="evidence" value="ECO:0007669"/>
    <property type="project" value="InterPro"/>
</dbReference>
<feature type="compositionally biased region" description="Low complexity" evidence="10">
    <location>
        <begin position="74"/>
        <end position="95"/>
    </location>
</feature>
<evidence type="ECO:0000256" key="11">
    <source>
        <dbReference type="SAM" id="Phobius"/>
    </source>
</evidence>
<gene>
    <name evidence="13" type="ORF">C6P61_04980</name>
</gene>
<dbReference type="GO" id="GO:0015031">
    <property type="term" value="P:protein transport"/>
    <property type="evidence" value="ECO:0007669"/>
    <property type="project" value="UniProtKB-KW"/>
</dbReference>
<keyword evidence="4" id="KW-1003">Cell membrane</keyword>
<keyword evidence="8 11" id="KW-1133">Transmembrane helix</keyword>
<feature type="transmembrane region" description="Helical" evidence="11">
    <location>
        <begin position="27"/>
        <end position="46"/>
    </location>
</feature>
<dbReference type="OrthoDB" id="9792439at2"/>
<evidence type="ECO:0000256" key="6">
    <source>
        <dbReference type="ARBA" id="ARBA00022692"/>
    </source>
</evidence>
<protein>
    <submittedName>
        <fullName evidence="13">Energy transducer TonB</fullName>
    </submittedName>
</protein>
<feature type="compositionally biased region" description="Pro residues" evidence="10">
    <location>
        <begin position="96"/>
        <end position="108"/>
    </location>
</feature>
<evidence type="ECO:0000256" key="1">
    <source>
        <dbReference type="ARBA" id="ARBA00004383"/>
    </source>
</evidence>
<keyword evidence="7" id="KW-0653">Protein transport</keyword>
<keyword evidence="14" id="KW-1185">Reference proteome</keyword>
<dbReference type="SUPFAM" id="SSF74653">
    <property type="entry name" value="TolA/TonB C-terminal domain"/>
    <property type="match status" value="1"/>
</dbReference>
<dbReference type="EMBL" id="PVLR01000012">
    <property type="protein sequence ID" value="PRD69670.1"/>
    <property type="molecule type" value="Genomic_DNA"/>
</dbReference>
<evidence type="ECO:0000256" key="2">
    <source>
        <dbReference type="ARBA" id="ARBA00006555"/>
    </source>
</evidence>
<sequence>MTIASPSARRPDPATASPDRHRRHASVLVAVLVAHALGLWALLAGLSDPPELPVPGEVVTTALLLPEPASAASAAAPARPAAAKPQPARPQAKPAQQPPTAQPLPTPSAPARSQSSAALPAAVPTQAPSAQAPAGARSPAAPASQAAAAPASAATGSAATAAATPAPARVELPSSSADYLNNPKPAYPGLSKRLGEEGKVVLRVLIEADGSASKAEIRSSSGYDRLDQAALQTVLRWRYLPGKRGGVAEAMWFNVPINFVLE</sequence>
<dbReference type="Gene3D" id="3.30.1150.10">
    <property type="match status" value="1"/>
</dbReference>
<proteinExistence type="inferred from homology"/>
<dbReference type="InterPro" id="IPR006260">
    <property type="entry name" value="TonB/TolA_C"/>
</dbReference>
<dbReference type="GO" id="GO:0098797">
    <property type="term" value="C:plasma membrane protein complex"/>
    <property type="evidence" value="ECO:0007669"/>
    <property type="project" value="TreeGrafter"/>
</dbReference>
<dbReference type="InterPro" id="IPR051045">
    <property type="entry name" value="TonB-dependent_transducer"/>
</dbReference>
<dbReference type="Pfam" id="PF03544">
    <property type="entry name" value="TonB_C"/>
    <property type="match status" value="1"/>
</dbReference>
<keyword evidence="9 11" id="KW-0472">Membrane</keyword>
<dbReference type="PROSITE" id="PS52015">
    <property type="entry name" value="TONB_CTD"/>
    <property type="match status" value="1"/>
</dbReference>
<dbReference type="PANTHER" id="PTHR33446:SF2">
    <property type="entry name" value="PROTEIN TONB"/>
    <property type="match status" value="1"/>
</dbReference>
<feature type="region of interest" description="Disordered" evidence="10">
    <location>
        <begin position="74"/>
        <end position="147"/>
    </location>
</feature>
<evidence type="ECO:0000256" key="8">
    <source>
        <dbReference type="ARBA" id="ARBA00022989"/>
    </source>
</evidence>
<comment type="caution">
    <text evidence="13">The sequence shown here is derived from an EMBL/GenBank/DDBJ whole genome shotgun (WGS) entry which is preliminary data.</text>
</comment>
<keyword evidence="6 11" id="KW-0812">Transmembrane</keyword>
<keyword evidence="3" id="KW-0813">Transport</keyword>
<reference evidence="13 14" key="1">
    <citation type="submission" date="2018-03" db="EMBL/GenBank/DDBJ databases">
        <title>Comparative genomics illustrates the genes involved in a hyperalkaliphilic mechanisms of Serpentinomonas isolated from highly-alkaline calcium-rich serpentinized springs.</title>
        <authorList>
            <person name="Suzuki S."/>
            <person name="Ishii S."/>
            <person name="Walworth N."/>
            <person name="Bird L."/>
            <person name="Kuenen J.G."/>
            <person name="Nealson K.H."/>
        </authorList>
    </citation>
    <scope>NUCLEOTIDE SEQUENCE [LARGE SCALE GENOMIC DNA]</scope>
    <source>
        <strain evidence="13 14">83</strain>
    </source>
</reference>
<keyword evidence="5" id="KW-0997">Cell inner membrane</keyword>
<evidence type="ECO:0000256" key="5">
    <source>
        <dbReference type="ARBA" id="ARBA00022519"/>
    </source>
</evidence>
<feature type="compositionally biased region" description="Low complexity" evidence="10">
    <location>
        <begin position="109"/>
        <end position="147"/>
    </location>
</feature>
<feature type="region of interest" description="Disordered" evidence="10">
    <location>
        <begin position="1"/>
        <end position="22"/>
    </location>
</feature>
<evidence type="ECO:0000256" key="10">
    <source>
        <dbReference type="SAM" id="MobiDB-lite"/>
    </source>
</evidence>
<evidence type="ECO:0000313" key="14">
    <source>
        <dbReference type="Proteomes" id="UP000238326"/>
    </source>
</evidence>
<evidence type="ECO:0000313" key="13">
    <source>
        <dbReference type="EMBL" id="PRD69670.1"/>
    </source>
</evidence>
<evidence type="ECO:0000256" key="3">
    <source>
        <dbReference type="ARBA" id="ARBA00022448"/>
    </source>
</evidence>
<dbReference type="Proteomes" id="UP000238326">
    <property type="component" value="Unassembled WGS sequence"/>
</dbReference>
<evidence type="ECO:0000256" key="9">
    <source>
        <dbReference type="ARBA" id="ARBA00023136"/>
    </source>
</evidence>
<evidence type="ECO:0000256" key="7">
    <source>
        <dbReference type="ARBA" id="ARBA00022927"/>
    </source>
</evidence>
<organism evidence="13 14">
    <name type="scientific">Malikia spinosa</name>
    <dbReference type="NCBI Taxonomy" id="86180"/>
    <lineage>
        <taxon>Bacteria</taxon>
        <taxon>Pseudomonadati</taxon>
        <taxon>Pseudomonadota</taxon>
        <taxon>Betaproteobacteria</taxon>
        <taxon>Burkholderiales</taxon>
        <taxon>Comamonadaceae</taxon>
        <taxon>Malikia</taxon>
    </lineage>
</organism>
<dbReference type="NCBIfam" id="TIGR01352">
    <property type="entry name" value="tonB_Cterm"/>
    <property type="match status" value="1"/>
</dbReference>
<feature type="domain" description="TonB C-terminal" evidence="12">
    <location>
        <begin position="172"/>
        <end position="262"/>
    </location>
</feature>